<dbReference type="GO" id="GO:0005737">
    <property type="term" value="C:cytoplasm"/>
    <property type="evidence" value="ECO:0007669"/>
    <property type="project" value="UniProtKB-UniRule"/>
</dbReference>
<dbReference type="InterPro" id="IPR035642">
    <property type="entry name" value="MraZ_N"/>
</dbReference>
<dbReference type="GO" id="GO:0003700">
    <property type="term" value="F:DNA-binding transcription factor activity"/>
    <property type="evidence" value="ECO:0007669"/>
    <property type="project" value="UniProtKB-UniRule"/>
</dbReference>
<dbReference type="Gene3D" id="3.40.1550.20">
    <property type="entry name" value="Transcriptional regulator MraZ domain"/>
    <property type="match status" value="1"/>
</dbReference>
<evidence type="ECO:0000256" key="6">
    <source>
        <dbReference type="ARBA" id="ARBA00023163"/>
    </source>
</evidence>
<dbReference type="InterPro" id="IPR035644">
    <property type="entry name" value="MraZ_C"/>
</dbReference>
<keyword evidence="10" id="KW-1185">Reference proteome</keyword>
<dbReference type="CDD" id="cd16321">
    <property type="entry name" value="MraZ_C"/>
    <property type="match status" value="1"/>
</dbReference>
<evidence type="ECO:0000259" key="8">
    <source>
        <dbReference type="PROSITE" id="PS51740"/>
    </source>
</evidence>
<gene>
    <name evidence="7 9" type="primary">mraZ</name>
    <name evidence="9" type="ORF">KGMB01110_04280</name>
</gene>
<keyword evidence="3" id="KW-0677">Repeat</keyword>
<evidence type="ECO:0000256" key="3">
    <source>
        <dbReference type="ARBA" id="ARBA00022737"/>
    </source>
</evidence>
<accession>A0A391PHG0</accession>
<dbReference type="AlphaFoldDB" id="A0A391PHG0"/>
<keyword evidence="6 7" id="KW-0804">Transcription</keyword>
<dbReference type="InterPro" id="IPR007159">
    <property type="entry name" value="SpoVT-AbrB_dom"/>
</dbReference>
<evidence type="ECO:0000256" key="4">
    <source>
        <dbReference type="ARBA" id="ARBA00023015"/>
    </source>
</evidence>
<dbReference type="PROSITE" id="PS51740">
    <property type="entry name" value="SPOVT_ABRB"/>
    <property type="match status" value="2"/>
</dbReference>
<comment type="caution">
    <text evidence="9">The sequence shown here is derived from an EMBL/GenBank/DDBJ whole genome shotgun (WGS) entry which is preliminary data.</text>
</comment>
<dbReference type="InterPro" id="IPR038619">
    <property type="entry name" value="MraZ_sf"/>
</dbReference>
<dbReference type="EMBL" id="BHGK01000001">
    <property type="protein sequence ID" value="GCA65992.1"/>
    <property type="molecule type" value="Genomic_DNA"/>
</dbReference>
<dbReference type="PANTHER" id="PTHR34701">
    <property type="entry name" value="TRANSCRIPTIONAL REGULATOR MRAZ"/>
    <property type="match status" value="1"/>
</dbReference>
<reference evidence="10" key="1">
    <citation type="submission" date="2018-09" db="EMBL/GenBank/DDBJ databases">
        <title>Draft Genome Sequence of Mediterraneibacter sp. KCTC 15684.</title>
        <authorList>
            <person name="Kim J.S."/>
            <person name="Han K.I."/>
            <person name="Suh M.K."/>
            <person name="Lee K.C."/>
            <person name="Eom M.K."/>
            <person name="Lee J.H."/>
            <person name="Park S.H."/>
            <person name="Kang S.W."/>
            <person name="Park J.E."/>
            <person name="Oh B.S."/>
            <person name="Yu S.Y."/>
            <person name="Choi S.H."/>
            <person name="Lee D.H."/>
            <person name="Yoon H."/>
            <person name="Kim B."/>
            <person name="Yang S.J."/>
            <person name="Lee J.S."/>
        </authorList>
    </citation>
    <scope>NUCLEOTIDE SEQUENCE [LARGE SCALE GENOMIC DNA]</scope>
    <source>
        <strain evidence="10">KCTC 15684</strain>
    </source>
</reference>
<name>A0A391PHG0_9FIRM</name>
<evidence type="ECO:0000256" key="1">
    <source>
        <dbReference type="ARBA" id="ARBA00013860"/>
    </source>
</evidence>
<sequence>MLLGEYNHTIDEKGRLIIPAKFRNDLGENVVICKGLEGCLFVYSQEEWESFVNELKSLPRMNKDARIFQRYFFGSANELTYDKQGRVLVPPSLRKDAGLEKEVTLVGVQDRVEIWDKDLWEERSEVSEEDLDAIADRMESIGIRI</sequence>
<dbReference type="PANTHER" id="PTHR34701:SF1">
    <property type="entry name" value="TRANSCRIPTIONAL REGULATOR MRAZ"/>
    <property type="match status" value="1"/>
</dbReference>
<dbReference type="Proteomes" id="UP000265643">
    <property type="component" value="Unassembled WGS sequence"/>
</dbReference>
<dbReference type="InterPro" id="IPR003444">
    <property type="entry name" value="MraZ"/>
</dbReference>
<evidence type="ECO:0000256" key="5">
    <source>
        <dbReference type="ARBA" id="ARBA00023125"/>
    </source>
</evidence>
<dbReference type="NCBIfam" id="TIGR00242">
    <property type="entry name" value="division/cell wall cluster transcriptional repressor MraZ"/>
    <property type="match status" value="1"/>
</dbReference>
<dbReference type="GO" id="GO:0000976">
    <property type="term" value="F:transcription cis-regulatory region binding"/>
    <property type="evidence" value="ECO:0007669"/>
    <property type="project" value="TreeGrafter"/>
</dbReference>
<evidence type="ECO:0000313" key="9">
    <source>
        <dbReference type="EMBL" id="GCA65992.1"/>
    </source>
</evidence>
<protein>
    <recommendedName>
        <fullName evidence="1 7">Transcriptional regulator MraZ</fullName>
    </recommendedName>
</protein>
<feature type="domain" description="SpoVT-AbrB" evidence="8">
    <location>
        <begin position="5"/>
        <end position="47"/>
    </location>
</feature>
<dbReference type="InterPro" id="IPR037914">
    <property type="entry name" value="SpoVT-AbrB_sf"/>
</dbReference>
<comment type="subunit">
    <text evidence="7">Forms oligomers.</text>
</comment>
<comment type="subcellular location">
    <subcellularLocation>
        <location evidence="7">Cytoplasm</location>
        <location evidence="7">Nucleoid</location>
    </subcellularLocation>
</comment>
<dbReference type="SUPFAM" id="SSF89447">
    <property type="entry name" value="AbrB/MazE/MraZ-like"/>
    <property type="match status" value="1"/>
</dbReference>
<dbReference type="RefSeq" id="WP_117601879.1">
    <property type="nucleotide sequence ID" value="NZ_BHGK01000001.1"/>
</dbReference>
<dbReference type="HAMAP" id="MF_01008">
    <property type="entry name" value="MraZ"/>
    <property type="match status" value="1"/>
</dbReference>
<feature type="domain" description="SpoVT-AbrB" evidence="8">
    <location>
        <begin position="76"/>
        <end position="119"/>
    </location>
</feature>
<dbReference type="Pfam" id="PF02381">
    <property type="entry name" value="MraZ"/>
    <property type="match status" value="2"/>
</dbReference>
<evidence type="ECO:0000256" key="7">
    <source>
        <dbReference type="HAMAP-Rule" id="MF_01008"/>
    </source>
</evidence>
<keyword evidence="5 7" id="KW-0238">DNA-binding</keyword>
<proteinExistence type="inferred from homology"/>
<evidence type="ECO:0000313" key="10">
    <source>
        <dbReference type="Proteomes" id="UP000265643"/>
    </source>
</evidence>
<dbReference type="InterPro" id="IPR020603">
    <property type="entry name" value="MraZ_dom"/>
</dbReference>
<comment type="similarity">
    <text evidence="7">Belongs to the MraZ family.</text>
</comment>
<keyword evidence="2 7" id="KW-0963">Cytoplasm</keyword>
<keyword evidence="4 7" id="KW-0805">Transcription regulation</keyword>
<organism evidence="9 10">
    <name type="scientific">Mediterraneibacter butyricigenes</name>
    <dbReference type="NCBI Taxonomy" id="2316025"/>
    <lineage>
        <taxon>Bacteria</taxon>
        <taxon>Bacillati</taxon>
        <taxon>Bacillota</taxon>
        <taxon>Clostridia</taxon>
        <taxon>Lachnospirales</taxon>
        <taxon>Lachnospiraceae</taxon>
        <taxon>Mediterraneibacter</taxon>
    </lineage>
</organism>
<dbReference type="GO" id="GO:2000143">
    <property type="term" value="P:negative regulation of DNA-templated transcription initiation"/>
    <property type="evidence" value="ECO:0007669"/>
    <property type="project" value="TreeGrafter"/>
</dbReference>
<evidence type="ECO:0000256" key="2">
    <source>
        <dbReference type="ARBA" id="ARBA00022490"/>
    </source>
</evidence>
<dbReference type="GO" id="GO:0009295">
    <property type="term" value="C:nucleoid"/>
    <property type="evidence" value="ECO:0007669"/>
    <property type="project" value="UniProtKB-SubCell"/>
</dbReference>
<dbReference type="CDD" id="cd16320">
    <property type="entry name" value="MraZ_N"/>
    <property type="match status" value="1"/>
</dbReference>